<organism evidence="1 2">
    <name type="scientific">Romanomermis culicivorax</name>
    <name type="common">Nematode worm</name>
    <dbReference type="NCBI Taxonomy" id="13658"/>
    <lineage>
        <taxon>Eukaryota</taxon>
        <taxon>Metazoa</taxon>
        <taxon>Ecdysozoa</taxon>
        <taxon>Nematoda</taxon>
        <taxon>Enoplea</taxon>
        <taxon>Dorylaimia</taxon>
        <taxon>Mermithida</taxon>
        <taxon>Mermithoidea</taxon>
        <taxon>Mermithidae</taxon>
        <taxon>Romanomermis</taxon>
    </lineage>
</organism>
<dbReference type="WBParaSite" id="nRc.2.0.1.t10083-RA">
    <property type="protein sequence ID" value="nRc.2.0.1.t10083-RA"/>
    <property type="gene ID" value="nRc.2.0.1.g10083"/>
</dbReference>
<accession>A0A915I8K0</accession>
<keyword evidence="1" id="KW-1185">Reference proteome</keyword>
<evidence type="ECO:0000313" key="1">
    <source>
        <dbReference type="Proteomes" id="UP000887565"/>
    </source>
</evidence>
<reference evidence="2" key="1">
    <citation type="submission" date="2022-11" db="UniProtKB">
        <authorList>
            <consortium name="WormBaseParasite"/>
        </authorList>
    </citation>
    <scope>IDENTIFICATION</scope>
</reference>
<evidence type="ECO:0000313" key="2">
    <source>
        <dbReference type="WBParaSite" id="nRc.2.0.1.t10083-RA"/>
    </source>
</evidence>
<protein>
    <submittedName>
        <fullName evidence="2">Transposase</fullName>
    </submittedName>
</protein>
<dbReference type="AlphaFoldDB" id="A0A915I8K0"/>
<sequence>MNKRKSDTATYKLEIVNVAKKSTNRGAASKYGIDEKIDKKIKLIWLKGCFIYKSSS</sequence>
<name>A0A915I8K0_ROMCU</name>
<proteinExistence type="predicted"/>
<dbReference type="Proteomes" id="UP000887565">
    <property type="component" value="Unplaced"/>
</dbReference>